<evidence type="ECO:0000313" key="2">
    <source>
        <dbReference type="Proteomes" id="UP000184310"/>
    </source>
</evidence>
<dbReference type="EMBL" id="FQZB01000010">
    <property type="protein sequence ID" value="SHJ74904.1"/>
    <property type="molecule type" value="Genomic_DNA"/>
</dbReference>
<proteinExistence type="predicted"/>
<name>A0A1M6LUN2_9CLOT</name>
<sequence>MESLLQSTLTAMGTKIVCELTWNILKSGSNKIIDSFKGKFMKKYDMSENQCIDFLQDITDNQAINPKKPFTEIISYYEKHTDKECPYEFKEEFQEWIQENYEEFKKIDNKPAQQQSSIVVNGNQYADRGGSIQFIANQYNNIEAVRR</sequence>
<dbReference type="AlphaFoldDB" id="A0A1M6LUN2"/>
<dbReference type="Proteomes" id="UP000184310">
    <property type="component" value="Unassembled WGS sequence"/>
</dbReference>
<organism evidence="1 2">
    <name type="scientific">Clostridium cavendishii DSM 21758</name>
    <dbReference type="NCBI Taxonomy" id="1121302"/>
    <lineage>
        <taxon>Bacteria</taxon>
        <taxon>Bacillati</taxon>
        <taxon>Bacillota</taxon>
        <taxon>Clostridia</taxon>
        <taxon>Eubacteriales</taxon>
        <taxon>Clostridiaceae</taxon>
        <taxon>Clostridium</taxon>
    </lineage>
</organism>
<evidence type="ECO:0000313" key="1">
    <source>
        <dbReference type="EMBL" id="SHJ74904.1"/>
    </source>
</evidence>
<dbReference type="RefSeq" id="WP_072987988.1">
    <property type="nucleotide sequence ID" value="NZ_FQZB01000010.1"/>
</dbReference>
<reference evidence="1 2" key="1">
    <citation type="submission" date="2016-11" db="EMBL/GenBank/DDBJ databases">
        <authorList>
            <person name="Jaros S."/>
            <person name="Januszkiewicz K."/>
            <person name="Wedrychowicz H."/>
        </authorList>
    </citation>
    <scope>NUCLEOTIDE SEQUENCE [LARGE SCALE GENOMIC DNA]</scope>
    <source>
        <strain evidence="1 2">DSM 21758</strain>
    </source>
</reference>
<accession>A0A1M6LUN2</accession>
<dbReference type="OrthoDB" id="2084385at2"/>
<keyword evidence="2" id="KW-1185">Reference proteome</keyword>
<gene>
    <name evidence="1" type="ORF">SAMN02745163_02503</name>
</gene>
<protein>
    <submittedName>
        <fullName evidence="1">Uncharacterized protein</fullName>
    </submittedName>
</protein>